<dbReference type="GO" id="GO:0005886">
    <property type="term" value="C:plasma membrane"/>
    <property type="evidence" value="ECO:0007669"/>
    <property type="project" value="UniProtKB-SubCell"/>
</dbReference>
<reference evidence="11" key="1">
    <citation type="submission" date="2023-07" db="EMBL/GenBank/DDBJ databases">
        <title>30 novel species of actinomycetes from the DSMZ collection.</title>
        <authorList>
            <person name="Nouioui I."/>
        </authorList>
    </citation>
    <scope>NUCLEOTIDE SEQUENCE [LARGE SCALE GENOMIC DNA]</scope>
    <source>
        <strain evidence="11">DSM 41982</strain>
    </source>
</reference>
<dbReference type="PROSITE" id="PS50928">
    <property type="entry name" value="ABC_TM1"/>
    <property type="match status" value="1"/>
</dbReference>
<evidence type="ECO:0000256" key="7">
    <source>
        <dbReference type="RuleBase" id="RU363032"/>
    </source>
</evidence>
<keyword evidence="2 7" id="KW-0813">Transport</keyword>
<dbReference type="InterPro" id="IPR000515">
    <property type="entry name" value="MetI-like"/>
</dbReference>
<keyword evidence="3" id="KW-1003">Cell membrane</keyword>
<evidence type="ECO:0000256" key="3">
    <source>
        <dbReference type="ARBA" id="ARBA00022475"/>
    </source>
</evidence>
<dbReference type="InterPro" id="IPR050366">
    <property type="entry name" value="BP-dependent_transpt_permease"/>
</dbReference>
<dbReference type="SUPFAM" id="SSF161098">
    <property type="entry name" value="MetI-like"/>
    <property type="match status" value="1"/>
</dbReference>
<comment type="caution">
    <text evidence="10">The sequence shown here is derived from an EMBL/GenBank/DDBJ whole genome shotgun (WGS) entry which is preliminary data.</text>
</comment>
<dbReference type="PANTHER" id="PTHR43386">
    <property type="entry name" value="OLIGOPEPTIDE TRANSPORT SYSTEM PERMEASE PROTEIN APPC"/>
    <property type="match status" value="1"/>
</dbReference>
<keyword evidence="5 7" id="KW-1133">Transmembrane helix</keyword>
<evidence type="ECO:0000256" key="8">
    <source>
        <dbReference type="SAM" id="MobiDB-lite"/>
    </source>
</evidence>
<sequence>MSEALLTAGGGGAPAGPAPGARTFWRRLRARRSALLAAGVVLLLVLVAVLAPLLTALEGQDPTTYHPSLVDSATGGVPIGSFGGVSGGHWLGVEPQTGRDLFARLVYGARVSLGIAFFATTLQVILGVVLGLAAALGNKLVDQLISRVTDITVALPMNILALALLAVAPGFLPRAVLLALIMGLIGWTGTSRIVRAQAKSLAALDHVAAARLSGWSTWRIARRELLPSLAAPVIGYTVLLFPGNIITEAGLSFLGVGIIPPTPSWGQMITDANTWYQAAPTYLLLPAGLLFLTVLSLTVFGEGVRTALDPRAESRLATGTRKLRGRLRGERAKSAAQARTGAGSAAGPGTGAGSAAPTGAGSPAEPRTGAQAPVPAPRDDEGDAR</sequence>
<evidence type="ECO:0000256" key="1">
    <source>
        <dbReference type="ARBA" id="ARBA00004651"/>
    </source>
</evidence>
<evidence type="ECO:0000313" key="10">
    <source>
        <dbReference type="EMBL" id="MDT0416627.1"/>
    </source>
</evidence>
<dbReference type="PANTHER" id="PTHR43386:SF1">
    <property type="entry name" value="D,D-DIPEPTIDE TRANSPORT SYSTEM PERMEASE PROTEIN DDPC-RELATED"/>
    <property type="match status" value="1"/>
</dbReference>
<dbReference type="Gene3D" id="1.10.3720.10">
    <property type="entry name" value="MetI-like"/>
    <property type="match status" value="1"/>
</dbReference>
<evidence type="ECO:0000256" key="4">
    <source>
        <dbReference type="ARBA" id="ARBA00022692"/>
    </source>
</evidence>
<proteinExistence type="inferred from homology"/>
<evidence type="ECO:0000256" key="6">
    <source>
        <dbReference type="ARBA" id="ARBA00023136"/>
    </source>
</evidence>
<comment type="similarity">
    <text evidence="7">Belongs to the binding-protein-dependent transport system permease family.</text>
</comment>
<dbReference type="RefSeq" id="WP_095682150.1">
    <property type="nucleotide sequence ID" value="NZ_JAVRER010000018.1"/>
</dbReference>
<dbReference type="Pfam" id="PF12911">
    <property type="entry name" value="OppC_N"/>
    <property type="match status" value="1"/>
</dbReference>
<name>A0ABD5E7Q3_9ACTN</name>
<feature type="domain" description="ABC transmembrane type-1" evidence="9">
    <location>
        <begin position="109"/>
        <end position="301"/>
    </location>
</feature>
<accession>A0ABD5E7Q3</accession>
<dbReference type="EMBL" id="JAVRER010000018">
    <property type="protein sequence ID" value="MDT0416627.1"/>
    <property type="molecule type" value="Genomic_DNA"/>
</dbReference>
<feature type="transmembrane region" description="Helical" evidence="7">
    <location>
        <begin position="279"/>
        <end position="301"/>
    </location>
</feature>
<evidence type="ECO:0000256" key="2">
    <source>
        <dbReference type="ARBA" id="ARBA00022448"/>
    </source>
</evidence>
<dbReference type="CDD" id="cd06261">
    <property type="entry name" value="TM_PBP2"/>
    <property type="match status" value="1"/>
</dbReference>
<keyword evidence="4 7" id="KW-0812">Transmembrane</keyword>
<gene>
    <name evidence="10" type="ORF">RM574_14130</name>
</gene>
<dbReference type="AlphaFoldDB" id="A0ABD5E7Q3"/>
<dbReference type="InterPro" id="IPR035906">
    <property type="entry name" value="MetI-like_sf"/>
</dbReference>
<feature type="compositionally biased region" description="Low complexity" evidence="8">
    <location>
        <begin position="353"/>
        <end position="364"/>
    </location>
</feature>
<feature type="transmembrane region" description="Helical" evidence="7">
    <location>
        <begin position="34"/>
        <end position="57"/>
    </location>
</feature>
<dbReference type="Pfam" id="PF00528">
    <property type="entry name" value="BPD_transp_1"/>
    <property type="match status" value="1"/>
</dbReference>
<evidence type="ECO:0000256" key="5">
    <source>
        <dbReference type="ARBA" id="ARBA00022989"/>
    </source>
</evidence>
<organism evidence="10 11">
    <name type="scientific">Streptomyces evansiae</name>
    <dbReference type="NCBI Taxonomy" id="3075535"/>
    <lineage>
        <taxon>Bacteria</taxon>
        <taxon>Bacillati</taxon>
        <taxon>Actinomycetota</taxon>
        <taxon>Actinomycetes</taxon>
        <taxon>Kitasatosporales</taxon>
        <taxon>Streptomycetaceae</taxon>
        <taxon>Streptomyces</taxon>
    </lineage>
</organism>
<feature type="transmembrane region" description="Helical" evidence="7">
    <location>
        <begin position="148"/>
        <end position="169"/>
    </location>
</feature>
<evidence type="ECO:0000313" key="11">
    <source>
        <dbReference type="Proteomes" id="UP001183607"/>
    </source>
</evidence>
<keyword evidence="6 7" id="KW-0472">Membrane</keyword>
<protein>
    <submittedName>
        <fullName evidence="10">ABC transporter permease subunit</fullName>
    </submittedName>
</protein>
<dbReference type="Proteomes" id="UP001183607">
    <property type="component" value="Unassembled WGS sequence"/>
</dbReference>
<evidence type="ECO:0000259" key="9">
    <source>
        <dbReference type="PROSITE" id="PS50928"/>
    </source>
</evidence>
<feature type="transmembrane region" description="Helical" evidence="7">
    <location>
        <begin position="111"/>
        <end position="136"/>
    </location>
</feature>
<dbReference type="InterPro" id="IPR025966">
    <property type="entry name" value="OppC_N"/>
</dbReference>
<comment type="subcellular location">
    <subcellularLocation>
        <location evidence="1 7">Cell membrane</location>
        <topology evidence="1 7">Multi-pass membrane protein</topology>
    </subcellularLocation>
</comment>
<feature type="region of interest" description="Disordered" evidence="8">
    <location>
        <begin position="319"/>
        <end position="385"/>
    </location>
</feature>
<feature type="transmembrane region" description="Helical" evidence="7">
    <location>
        <begin position="229"/>
        <end position="259"/>
    </location>
</feature>